<dbReference type="NCBIfam" id="TIGR04477">
    <property type="entry name" value="sorted_by_XrtN"/>
    <property type="match status" value="1"/>
</dbReference>
<dbReference type="PROSITE" id="PS51468">
    <property type="entry name" value="VIT"/>
    <property type="match status" value="1"/>
</dbReference>
<accession>A0A561PTI9</accession>
<dbReference type="PROSITE" id="PS51257">
    <property type="entry name" value="PROKAR_LIPOPROTEIN"/>
    <property type="match status" value="1"/>
</dbReference>
<keyword evidence="1" id="KW-0812">Transmembrane</keyword>
<protein>
    <submittedName>
        <fullName evidence="3">XrtN system VIT domain protein</fullName>
    </submittedName>
</protein>
<reference evidence="3 4" key="1">
    <citation type="submission" date="2019-06" db="EMBL/GenBank/DDBJ databases">
        <title>Sorghum-associated microbial communities from plants grown in Nebraska, USA.</title>
        <authorList>
            <person name="Schachtman D."/>
        </authorList>
    </citation>
    <scope>NUCLEOTIDE SEQUENCE [LARGE SCALE GENOMIC DNA]</scope>
    <source>
        <strain evidence="3 4">1209</strain>
    </source>
</reference>
<feature type="transmembrane region" description="Helical" evidence="1">
    <location>
        <begin position="99"/>
        <end position="117"/>
    </location>
</feature>
<feature type="transmembrane region" description="Helical" evidence="1">
    <location>
        <begin position="150"/>
        <end position="174"/>
    </location>
</feature>
<proteinExistence type="predicted"/>
<sequence length="831" mass="94404">MEAAPSKRLPEPFLLGLVLLTVSLPLFVTSCYVVEDKAAFAFLINHLIALFYFLALWWSGALKASPNRRKVTAAAFVLLFIDAYTVNNVFSVFQTSAPWFVVVLVLLCANTLAFGYFDRWPEWVRLLQCAVLGFTFLAPVYLAIYLLPLYIISLIALIAIGISVVTFTPIFLCWFNIRMVQQEVWKVKRYRLTYLYSGAAALLLTAAYVIVYSVQVKAIDDSERFAISQNNGIPVWIKTAQTLPRGPLVEKILKTDLVYVSPVWTDASFWDVPDRRYDHELIHDPLFVTASALCGRTTISGDDRLNILNVIYDKRHYTEERLWSGNDLVTTRVATAADIWPQYHLAYTEHTLTVANHDERTWTRDEEAIYTFHLPQGAVVTSLSLWMNGKEEKGVLTTRQKATQAYKQIVGVERHDPSVVHWQEGDRVVVRVFPVPTARERKFKIGITSPLSVEKGQLYYQPAWFEGPPHEGASYEATLRMDRWPAGITLPAGFRNGSQHTITRKGDYDANWELRLPAEPIDNAAFNFNGQRYTLLPYTPSQEVFLPADYYLDLNCNWRYEDYRKILLQLKGKPVWVFHPVNGKIAITDANQQSLFNHLQQARFSLFPFHQLPEAANALVITATDNISPQLKDLDSAFREPLLQFLAHQPVRVYNIGAAISPYLATLRESRSLIYDHGSIGELLRQLKQQRFLRPEADSTDQVIAHAGIRIVSSADNAGNTGPDHLARLFAYNQVLQQMGRHVATDSTALINTATKAYIVTPLSSLVVLESTNDYKRFDIKEDLNSLQNASLKSHGAVPEPHEWALFIIAVLILAYVRFEKVLFRRKKQVC</sequence>
<keyword evidence="1" id="KW-0472">Membrane</keyword>
<dbReference type="EMBL" id="VIWO01000003">
    <property type="protein sequence ID" value="TWF41441.1"/>
    <property type="molecule type" value="Genomic_DNA"/>
</dbReference>
<dbReference type="RefSeq" id="WP_145669079.1">
    <property type="nucleotide sequence ID" value="NZ_VIWO01000003.1"/>
</dbReference>
<dbReference type="Proteomes" id="UP000320811">
    <property type="component" value="Unassembled WGS sequence"/>
</dbReference>
<organism evidence="3 4">
    <name type="scientific">Chitinophaga polysaccharea</name>
    <dbReference type="NCBI Taxonomy" id="1293035"/>
    <lineage>
        <taxon>Bacteria</taxon>
        <taxon>Pseudomonadati</taxon>
        <taxon>Bacteroidota</taxon>
        <taxon>Chitinophagia</taxon>
        <taxon>Chitinophagales</taxon>
        <taxon>Chitinophagaceae</taxon>
        <taxon>Chitinophaga</taxon>
    </lineage>
</organism>
<feature type="transmembrane region" description="Helical" evidence="1">
    <location>
        <begin position="39"/>
        <end position="59"/>
    </location>
</feature>
<comment type="caution">
    <text evidence="3">The sequence shown here is derived from an EMBL/GenBank/DDBJ whole genome shotgun (WGS) entry which is preliminary data.</text>
</comment>
<evidence type="ECO:0000259" key="2">
    <source>
        <dbReference type="PROSITE" id="PS51468"/>
    </source>
</evidence>
<dbReference type="InterPro" id="IPR013694">
    <property type="entry name" value="VIT"/>
</dbReference>
<evidence type="ECO:0000313" key="3">
    <source>
        <dbReference type="EMBL" id="TWF41441.1"/>
    </source>
</evidence>
<keyword evidence="1" id="KW-1133">Transmembrane helix</keyword>
<feature type="transmembrane region" description="Helical" evidence="1">
    <location>
        <begin position="71"/>
        <end position="93"/>
    </location>
</feature>
<evidence type="ECO:0000256" key="1">
    <source>
        <dbReference type="SAM" id="Phobius"/>
    </source>
</evidence>
<dbReference type="InterPro" id="IPR031005">
    <property type="entry name" value="Sorted_by_XrtN"/>
</dbReference>
<dbReference type="Pfam" id="PF08487">
    <property type="entry name" value="VIT"/>
    <property type="match status" value="1"/>
</dbReference>
<feature type="transmembrane region" description="Helical" evidence="1">
    <location>
        <begin position="802"/>
        <end position="819"/>
    </location>
</feature>
<evidence type="ECO:0000313" key="4">
    <source>
        <dbReference type="Proteomes" id="UP000320811"/>
    </source>
</evidence>
<feature type="transmembrane region" description="Helical" evidence="1">
    <location>
        <begin position="124"/>
        <end position="144"/>
    </location>
</feature>
<keyword evidence="4" id="KW-1185">Reference proteome</keyword>
<dbReference type="OrthoDB" id="1801976at2"/>
<feature type="domain" description="VIT" evidence="2">
    <location>
        <begin position="316"/>
        <end position="449"/>
    </location>
</feature>
<feature type="transmembrane region" description="Helical" evidence="1">
    <location>
        <begin position="12"/>
        <end position="33"/>
    </location>
</feature>
<dbReference type="AlphaFoldDB" id="A0A561PTI9"/>
<feature type="transmembrane region" description="Helical" evidence="1">
    <location>
        <begin position="194"/>
        <end position="214"/>
    </location>
</feature>
<gene>
    <name evidence="3" type="ORF">FHW36_103245</name>
</gene>
<name>A0A561PTI9_9BACT</name>